<dbReference type="AlphaFoldDB" id="A0A7Z1AGU2"/>
<proteinExistence type="predicted"/>
<comment type="caution">
    <text evidence="1">The sequence shown here is derived from an EMBL/GenBank/DDBJ whole genome shotgun (WGS) entry which is preliminary data.</text>
</comment>
<reference evidence="1 2" key="1">
    <citation type="submission" date="2016-06" db="EMBL/GenBank/DDBJ databases">
        <title>Genome sequence of endosymbiont of Candidatus Endolucinida thiodiazotropha.</title>
        <authorList>
            <person name="Poehlein A."/>
            <person name="Koenig S."/>
            <person name="Heiden S.E."/>
            <person name="Thuermer A."/>
            <person name="Voget S."/>
            <person name="Daniel R."/>
            <person name="Markert S."/>
            <person name="Gros O."/>
            <person name="Schweder T."/>
        </authorList>
    </citation>
    <scope>NUCLEOTIDE SEQUENCE [LARGE SCALE GENOMIC DNA]</scope>
    <source>
        <strain evidence="1 2">COS</strain>
    </source>
</reference>
<dbReference type="RefSeq" id="WP_069122901.1">
    <property type="nucleotide sequence ID" value="NZ_MARB01000006.1"/>
</dbReference>
<gene>
    <name evidence="1" type="ORF">CODIS_14890</name>
</gene>
<keyword evidence="2" id="KW-1185">Reference proteome</keyword>
<evidence type="ECO:0000313" key="2">
    <source>
        <dbReference type="Proteomes" id="UP000094769"/>
    </source>
</evidence>
<accession>A0A7Z1AGU2</accession>
<evidence type="ECO:0000313" key="1">
    <source>
        <dbReference type="EMBL" id="ODJ88479.1"/>
    </source>
</evidence>
<protein>
    <submittedName>
        <fullName evidence="1">Uncharacterized protein</fullName>
    </submittedName>
</protein>
<dbReference type="EMBL" id="MARB01000006">
    <property type="protein sequence ID" value="ODJ88479.1"/>
    <property type="molecule type" value="Genomic_DNA"/>
</dbReference>
<sequence length="159" mass="18857">MGIFTDERQAKADRYNAARQRTVERFLNRTYYERKAGQDLITRISTETAEEYVLRQKGYRAVIERLLEETGAFRDSYYGQYEAEPAPVYLVTAKLLDQEYAYLEICLRIVEENMLRAEDASFYANRLAWIMRKVRKGWLQALAKQHDLPDEVKRFIARV</sequence>
<name>A0A7Z1AGU2_9GAMM</name>
<organism evidence="1 2">
    <name type="scientific">Candidatus Thiodiazotropha endolucinida</name>
    <dbReference type="NCBI Taxonomy" id="1655433"/>
    <lineage>
        <taxon>Bacteria</taxon>
        <taxon>Pseudomonadati</taxon>
        <taxon>Pseudomonadota</taxon>
        <taxon>Gammaproteobacteria</taxon>
        <taxon>Chromatiales</taxon>
        <taxon>Sedimenticolaceae</taxon>
        <taxon>Candidatus Thiodiazotropha</taxon>
    </lineage>
</organism>
<dbReference type="Proteomes" id="UP000094769">
    <property type="component" value="Unassembled WGS sequence"/>
</dbReference>